<dbReference type="GO" id="GO:0034553">
    <property type="term" value="P:mitochondrial respiratory chain complex II assembly"/>
    <property type="evidence" value="ECO:0007669"/>
    <property type="project" value="TreeGrafter"/>
</dbReference>
<organism evidence="4 5">
    <name type="scientific">Corynascus novoguineensis</name>
    <dbReference type="NCBI Taxonomy" id="1126955"/>
    <lineage>
        <taxon>Eukaryota</taxon>
        <taxon>Fungi</taxon>
        <taxon>Dikarya</taxon>
        <taxon>Ascomycota</taxon>
        <taxon>Pezizomycotina</taxon>
        <taxon>Sordariomycetes</taxon>
        <taxon>Sordariomycetidae</taxon>
        <taxon>Sordariales</taxon>
        <taxon>Chaetomiaceae</taxon>
        <taxon>Corynascus</taxon>
    </lineage>
</organism>
<dbReference type="EMBL" id="MU857653">
    <property type="protein sequence ID" value="KAK4247428.1"/>
    <property type="molecule type" value="Genomic_DNA"/>
</dbReference>
<comment type="similarity">
    <text evidence="1">Belongs to the SDHAF4 family.</text>
</comment>
<proteinExistence type="inferred from homology"/>
<dbReference type="AlphaFoldDB" id="A0AAN7HNY0"/>
<gene>
    <name evidence="4" type="ORF">C7999DRAFT_32096</name>
</gene>
<accession>A0AAN7HNY0</accession>
<reference evidence="4" key="2">
    <citation type="submission" date="2023-05" db="EMBL/GenBank/DDBJ databases">
        <authorList>
            <consortium name="Lawrence Berkeley National Laboratory"/>
            <person name="Steindorff A."/>
            <person name="Hensen N."/>
            <person name="Bonometti L."/>
            <person name="Westerberg I."/>
            <person name="Brannstrom I.O."/>
            <person name="Guillou S."/>
            <person name="Cros-Aarteil S."/>
            <person name="Calhoun S."/>
            <person name="Haridas S."/>
            <person name="Kuo A."/>
            <person name="Mondo S."/>
            <person name="Pangilinan J."/>
            <person name="Riley R."/>
            <person name="Labutti K."/>
            <person name="Andreopoulos B."/>
            <person name="Lipzen A."/>
            <person name="Chen C."/>
            <person name="Yanf M."/>
            <person name="Daum C."/>
            <person name="Ng V."/>
            <person name="Clum A."/>
            <person name="Ohm R."/>
            <person name="Martin F."/>
            <person name="Silar P."/>
            <person name="Natvig D."/>
            <person name="Lalanne C."/>
            <person name="Gautier V."/>
            <person name="Ament-Velasquez S.L."/>
            <person name="Kruys A."/>
            <person name="Hutchinson M.I."/>
            <person name="Powell A.J."/>
            <person name="Barry K."/>
            <person name="Miller A.N."/>
            <person name="Grigoriev I.V."/>
            <person name="Debuchy R."/>
            <person name="Gladieux P."/>
            <person name="Thoren M.H."/>
            <person name="Johannesson H."/>
        </authorList>
    </citation>
    <scope>NUCLEOTIDE SEQUENCE</scope>
    <source>
        <strain evidence="4">CBS 359.72</strain>
    </source>
</reference>
<dbReference type="Proteomes" id="UP001303647">
    <property type="component" value="Unassembled WGS sequence"/>
</dbReference>
<evidence type="ECO:0000256" key="3">
    <source>
        <dbReference type="SAM" id="MobiDB-lite"/>
    </source>
</evidence>
<evidence type="ECO:0000256" key="1">
    <source>
        <dbReference type="ARBA" id="ARBA00005701"/>
    </source>
</evidence>
<keyword evidence="5" id="KW-1185">Reference proteome</keyword>
<feature type="region of interest" description="Disordered" evidence="3">
    <location>
        <begin position="17"/>
        <end position="156"/>
    </location>
</feature>
<dbReference type="InterPro" id="IPR012875">
    <property type="entry name" value="SDHF4"/>
</dbReference>
<reference evidence="4" key="1">
    <citation type="journal article" date="2023" name="Mol. Phylogenet. Evol.">
        <title>Genome-scale phylogeny and comparative genomics of the fungal order Sordariales.</title>
        <authorList>
            <person name="Hensen N."/>
            <person name="Bonometti L."/>
            <person name="Westerberg I."/>
            <person name="Brannstrom I.O."/>
            <person name="Guillou S."/>
            <person name="Cros-Aarteil S."/>
            <person name="Calhoun S."/>
            <person name="Haridas S."/>
            <person name="Kuo A."/>
            <person name="Mondo S."/>
            <person name="Pangilinan J."/>
            <person name="Riley R."/>
            <person name="LaButti K."/>
            <person name="Andreopoulos B."/>
            <person name="Lipzen A."/>
            <person name="Chen C."/>
            <person name="Yan M."/>
            <person name="Daum C."/>
            <person name="Ng V."/>
            <person name="Clum A."/>
            <person name="Steindorff A."/>
            <person name="Ohm R.A."/>
            <person name="Martin F."/>
            <person name="Silar P."/>
            <person name="Natvig D.O."/>
            <person name="Lalanne C."/>
            <person name="Gautier V."/>
            <person name="Ament-Velasquez S.L."/>
            <person name="Kruys A."/>
            <person name="Hutchinson M.I."/>
            <person name="Powell A.J."/>
            <person name="Barry K."/>
            <person name="Miller A.N."/>
            <person name="Grigoriev I.V."/>
            <person name="Debuchy R."/>
            <person name="Gladieux P."/>
            <person name="Hiltunen Thoren M."/>
            <person name="Johannesson H."/>
        </authorList>
    </citation>
    <scope>NUCLEOTIDE SEQUENCE</scope>
    <source>
        <strain evidence="4">CBS 359.72</strain>
    </source>
</reference>
<evidence type="ECO:0000256" key="2">
    <source>
        <dbReference type="ARBA" id="ARBA00022170"/>
    </source>
</evidence>
<evidence type="ECO:0000313" key="5">
    <source>
        <dbReference type="Proteomes" id="UP001303647"/>
    </source>
</evidence>
<evidence type="ECO:0000313" key="4">
    <source>
        <dbReference type="EMBL" id="KAK4247428.1"/>
    </source>
</evidence>
<dbReference type="PANTHER" id="PTHR28524">
    <property type="entry name" value="SUCCINATE DEHYDROGENASE ASSEMBLY FACTOR 4, MITOCHONDRIAL"/>
    <property type="match status" value="1"/>
</dbReference>
<sequence>MSRLLRPLALRVPLSRAAAPITAPSMTPTVRYASSFLQTGPTPPRLPPNQQADGSSPAVEQPETMPLTTSRHVSVPGPSGGGAASAAAAAQVKTSSQEPQQGPAAGSFSGGIRQGAPPEFDGDKNPKTGEVGGPKNEPLRWGGQSDCSFNGRVTDF</sequence>
<comment type="caution">
    <text evidence="4">The sequence shown here is derived from an EMBL/GenBank/DDBJ whole genome shotgun (WGS) entry which is preliminary data.</text>
</comment>
<dbReference type="Pfam" id="PF07896">
    <property type="entry name" value="DUF1674"/>
    <property type="match status" value="1"/>
</dbReference>
<dbReference type="PANTHER" id="PTHR28524:SF3">
    <property type="entry name" value="SUCCINATE DEHYDROGENASE ASSEMBLY FACTOR 4, MITOCHONDRIAL"/>
    <property type="match status" value="1"/>
</dbReference>
<protein>
    <recommendedName>
        <fullName evidence="2">Succinate dehydrogenase assembly factor 4, mitochondrial</fullName>
    </recommendedName>
</protein>
<name>A0AAN7HNY0_9PEZI</name>
<dbReference type="GO" id="GO:0005739">
    <property type="term" value="C:mitochondrion"/>
    <property type="evidence" value="ECO:0007669"/>
    <property type="project" value="TreeGrafter"/>
</dbReference>